<feature type="region of interest" description="Disordered" evidence="1">
    <location>
        <begin position="68"/>
        <end position="94"/>
    </location>
</feature>
<dbReference type="Proteomes" id="UP000694565">
    <property type="component" value="Unplaced"/>
</dbReference>
<protein>
    <submittedName>
        <fullName evidence="2">Uncharacterized protein</fullName>
    </submittedName>
</protein>
<evidence type="ECO:0000313" key="2">
    <source>
        <dbReference type="Ensembl" id="ENSCLMP00005026537.1"/>
    </source>
</evidence>
<dbReference type="GeneTree" id="ENSGT00990000212830"/>
<name>A0A8C2ZF76_CYCLU</name>
<organism evidence="2 3">
    <name type="scientific">Cyclopterus lumpus</name>
    <name type="common">Lumpsucker</name>
    <dbReference type="NCBI Taxonomy" id="8103"/>
    <lineage>
        <taxon>Eukaryota</taxon>
        <taxon>Metazoa</taxon>
        <taxon>Chordata</taxon>
        <taxon>Craniata</taxon>
        <taxon>Vertebrata</taxon>
        <taxon>Euteleostomi</taxon>
        <taxon>Actinopterygii</taxon>
        <taxon>Neopterygii</taxon>
        <taxon>Teleostei</taxon>
        <taxon>Neoteleostei</taxon>
        <taxon>Acanthomorphata</taxon>
        <taxon>Eupercaria</taxon>
        <taxon>Perciformes</taxon>
        <taxon>Cottioidei</taxon>
        <taxon>Cottales</taxon>
        <taxon>Cyclopteridae</taxon>
        <taxon>Cyclopterus</taxon>
    </lineage>
</organism>
<feature type="compositionally biased region" description="Basic and acidic residues" evidence="1">
    <location>
        <begin position="1"/>
        <end position="10"/>
    </location>
</feature>
<keyword evidence="3" id="KW-1185">Reference proteome</keyword>
<sequence>AWHVGARDMTEFGGRPTAGAFIPSPQSEAVANELQELSLQPAPNLLPVRERKDGRWLFFHLRLPLRGAHSVSHDSSPKVKPKHLDRPLPPSGWM</sequence>
<evidence type="ECO:0000313" key="3">
    <source>
        <dbReference type="Proteomes" id="UP000694565"/>
    </source>
</evidence>
<reference evidence="2" key="1">
    <citation type="submission" date="2025-08" db="UniProtKB">
        <authorList>
            <consortium name="Ensembl"/>
        </authorList>
    </citation>
    <scope>IDENTIFICATION</scope>
</reference>
<proteinExistence type="predicted"/>
<feature type="region of interest" description="Disordered" evidence="1">
    <location>
        <begin position="1"/>
        <end position="21"/>
    </location>
</feature>
<dbReference type="AlphaFoldDB" id="A0A8C2ZF76"/>
<evidence type="ECO:0000256" key="1">
    <source>
        <dbReference type="SAM" id="MobiDB-lite"/>
    </source>
</evidence>
<feature type="compositionally biased region" description="Basic and acidic residues" evidence="1">
    <location>
        <begin position="71"/>
        <end position="86"/>
    </location>
</feature>
<dbReference type="Ensembl" id="ENSCLMT00005027699.1">
    <property type="protein sequence ID" value="ENSCLMP00005026537.1"/>
    <property type="gene ID" value="ENSCLMG00005012950.1"/>
</dbReference>
<reference evidence="2" key="2">
    <citation type="submission" date="2025-09" db="UniProtKB">
        <authorList>
            <consortium name="Ensembl"/>
        </authorList>
    </citation>
    <scope>IDENTIFICATION</scope>
</reference>
<accession>A0A8C2ZF76</accession>